<dbReference type="InterPro" id="IPR050173">
    <property type="entry name" value="ABC_transporter_C-like"/>
</dbReference>
<keyword evidence="3 8" id="KW-0812">Transmembrane</keyword>
<name>A0A813DQS1_POLGL</name>
<dbReference type="InterPro" id="IPR017871">
    <property type="entry name" value="ABC_transporter-like_CS"/>
</dbReference>
<accession>A0A813DQS1</accession>
<evidence type="ECO:0000256" key="5">
    <source>
        <dbReference type="ARBA" id="ARBA00022840"/>
    </source>
</evidence>
<dbReference type="InterPro" id="IPR027417">
    <property type="entry name" value="P-loop_NTPase"/>
</dbReference>
<evidence type="ECO:0000259" key="9">
    <source>
        <dbReference type="PROSITE" id="PS50893"/>
    </source>
</evidence>
<evidence type="ECO:0000256" key="8">
    <source>
        <dbReference type="SAM" id="Phobius"/>
    </source>
</evidence>
<dbReference type="GO" id="GO:0016887">
    <property type="term" value="F:ATP hydrolysis activity"/>
    <property type="evidence" value="ECO:0007669"/>
    <property type="project" value="InterPro"/>
</dbReference>
<dbReference type="PROSITE" id="PS50929">
    <property type="entry name" value="ABC_TM1F"/>
    <property type="match status" value="2"/>
</dbReference>
<dbReference type="PROSITE" id="PS00211">
    <property type="entry name" value="ABC_TRANSPORTER_1"/>
    <property type="match status" value="2"/>
</dbReference>
<dbReference type="InterPro" id="IPR003439">
    <property type="entry name" value="ABC_transporter-like_ATP-bd"/>
</dbReference>
<dbReference type="OMA" id="LLYALTX"/>
<dbReference type="SMART" id="SM00382">
    <property type="entry name" value="AAA"/>
    <property type="match status" value="2"/>
</dbReference>
<dbReference type="Gene3D" id="1.20.1560.10">
    <property type="entry name" value="ABC transporter type 1, transmembrane domain"/>
    <property type="match status" value="2"/>
</dbReference>
<dbReference type="PANTHER" id="PTHR24223">
    <property type="entry name" value="ATP-BINDING CASSETTE SUB-FAMILY C"/>
    <property type="match status" value="1"/>
</dbReference>
<gene>
    <name evidence="11" type="ORF">PGLA1383_LOCUS10256</name>
</gene>
<protein>
    <submittedName>
        <fullName evidence="11">Uncharacterized protein</fullName>
    </submittedName>
</protein>
<evidence type="ECO:0000256" key="6">
    <source>
        <dbReference type="ARBA" id="ARBA00022989"/>
    </source>
</evidence>
<proteinExistence type="predicted"/>
<dbReference type="InterPro" id="IPR036640">
    <property type="entry name" value="ABC1_TM_sf"/>
</dbReference>
<dbReference type="InterPro" id="IPR003593">
    <property type="entry name" value="AAA+_ATPase"/>
</dbReference>
<keyword evidence="4" id="KW-0547">Nucleotide-binding</keyword>
<keyword evidence="5" id="KW-0067">ATP-binding</keyword>
<dbReference type="FunFam" id="3.40.50.300:FF:000163">
    <property type="entry name" value="Multidrug resistance-associated protein member 4"/>
    <property type="match status" value="1"/>
</dbReference>
<reference evidence="11" key="1">
    <citation type="submission" date="2021-02" db="EMBL/GenBank/DDBJ databases">
        <authorList>
            <person name="Dougan E. K."/>
            <person name="Rhodes N."/>
            <person name="Thang M."/>
            <person name="Chan C."/>
        </authorList>
    </citation>
    <scope>NUCLEOTIDE SEQUENCE</scope>
</reference>
<comment type="subcellular location">
    <subcellularLocation>
        <location evidence="1">Membrane</location>
        <topology evidence="1">Multi-pass membrane protein</topology>
    </subcellularLocation>
</comment>
<evidence type="ECO:0000313" key="11">
    <source>
        <dbReference type="EMBL" id="CAE8591587.1"/>
    </source>
</evidence>
<evidence type="ECO:0000256" key="3">
    <source>
        <dbReference type="ARBA" id="ARBA00022692"/>
    </source>
</evidence>
<evidence type="ECO:0000259" key="10">
    <source>
        <dbReference type="PROSITE" id="PS50929"/>
    </source>
</evidence>
<dbReference type="InterPro" id="IPR011527">
    <property type="entry name" value="ABC1_TM_dom"/>
</dbReference>
<dbReference type="SUPFAM" id="SSF52540">
    <property type="entry name" value="P-loop containing nucleoside triphosphate hydrolases"/>
    <property type="match status" value="2"/>
</dbReference>
<feature type="transmembrane region" description="Helical" evidence="8">
    <location>
        <begin position="780"/>
        <end position="802"/>
    </location>
</feature>
<sequence length="1213" mass="132666">MANAVETLPPTMLHLRAATRSRFASAWAIRQITVLLLARSTSIEGLVWALVLFALSGLEGLFATNANVRMQITALAVFNIFATMVLRKGMRLHPAARAKYQRGTLVSLGLSECNRLVESAMTLAQGAAIPPMILGALIFGSALVGPVFIVSILGVTATVMAMLKIGNVLGRAFGRKAIEQGLRLSIVNEMLQSMRLTKFYALEDHFQSQIQARRTPEEGALLRMRVALAFNWSASLMMPLITTVLVLLLHQLAYGELPDVPNTFAVLAVIKVLSVPFAFFGNFLATLSMLLASAGRLRDLLLQPEVTRREALLGPTDSQEEKVDPCLDSAISIQGSSFSWKGGEDIVLPKLYLEVPKGKLIALVGELGSGKSSVLAATLGEMEEVAGACPTKIRTEQVAYCSQEPMIMNASVRENVLFGLDCDEKRYQEALESSMLGPDLAILPAGDDTEIGEKGLTLSGGQKARVALARAVYAALGVGQRMNALVLLDDPLSAVDVHVGSHMWDRCICGALKGATRVLVTNQIHFLSHSEVSEIYVLERGVIVERGTHQQLLAMEGGRFAQMQRSLEGHAGQQKRNLVANARLEVEVGEVKLMEKVPATAIATAKEVVVDLKQGGRVTSDERKEEGAMTLQTLNYYLMCLGGSSWPFVFFLFFLSWTYNIGEFLPEIYLAMWREGYSIGNESGALTRIAVWWCIGLLGIGLAFNCRMVWAFATVRAARLVHTRVLVRVLGCPMSFFDATPSGRVMNRLGEDQMNVDWTVALQVEVCALVHMMVLNTMVLVFGVCPYMMSGLVVVVPAVAMLREVHRRTTRESVRFWMLTKSPMFNVVEETLAGIPTVAAFGRSTFFLRRFENALAVNNNWCFTKDVTNQWAEQRLQLVGALTTGCLAAFLWALPDLVPPSVAALSLIYCMQLSQYLRWAAFFLVQVESSLASVERSVEFTKLAQEAPRQLPGDELRLAESWPGELPTVVFDNLQVRYRPHLPLVIRGLSAQLRPREKVGVVGRTGSGKSTLLSSLFRLVEPAGGRILIGGVDIAEVGLGLLRRRITIVPQDPLLFSGALRRNLDPTEERSDAEILEGLTRCGMQQIFSRLEGGLEAHVAEQGGNFSLGERQLLCLARALLRGAKVLCLDEATANVDPENDARIQQTIRTGFASCTVLTIAHRLHTVMDSDRIMVLDSGELAEFDAPAALLARPGKFQSMAEQAGIGLGHVQS</sequence>
<feature type="domain" description="ABC transmembrane type-1" evidence="10">
    <location>
        <begin position="649"/>
        <end position="929"/>
    </location>
</feature>
<dbReference type="OrthoDB" id="4865934at2759"/>
<feature type="transmembrane region" description="Helical" evidence="8">
    <location>
        <begin position="264"/>
        <end position="292"/>
    </location>
</feature>
<feature type="domain" description="ABC transporter" evidence="9">
    <location>
        <begin position="333"/>
        <end position="565"/>
    </location>
</feature>
<comment type="caution">
    <text evidence="11">The sequence shown here is derived from an EMBL/GenBank/DDBJ whole genome shotgun (WGS) entry which is preliminary data.</text>
</comment>
<feature type="transmembrane region" description="Helical" evidence="8">
    <location>
        <begin position="229"/>
        <end position="252"/>
    </location>
</feature>
<dbReference type="GO" id="GO:0005524">
    <property type="term" value="F:ATP binding"/>
    <property type="evidence" value="ECO:0007669"/>
    <property type="project" value="UniProtKB-KW"/>
</dbReference>
<dbReference type="GO" id="GO:0140359">
    <property type="term" value="F:ABC-type transporter activity"/>
    <property type="evidence" value="ECO:0007669"/>
    <property type="project" value="InterPro"/>
</dbReference>
<keyword evidence="2" id="KW-0813">Transport</keyword>
<dbReference type="Proteomes" id="UP000654075">
    <property type="component" value="Unassembled WGS sequence"/>
</dbReference>
<dbReference type="CDD" id="cd18580">
    <property type="entry name" value="ABC_6TM_ABCC_D2"/>
    <property type="match status" value="1"/>
</dbReference>
<evidence type="ECO:0000313" key="12">
    <source>
        <dbReference type="Proteomes" id="UP000654075"/>
    </source>
</evidence>
<dbReference type="CDD" id="cd03244">
    <property type="entry name" value="ABCC_MRP_domain2"/>
    <property type="match status" value="1"/>
</dbReference>
<evidence type="ECO:0000256" key="7">
    <source>
        <dbReference type="ARBA" id="ARBA00023136"/>
    </source>
</evidence>
<keyword evidence="12" id="KW-1185">Reference proteome</keyword>
<dbReference type="GO" id="GO:0016020">
    <property type="term" value="C:membrane"/>
    <property type="evidence" value="ECO:0007669"/>
    <property type="project" value="UniProtKB-SubCell"/>
</dbReference>
<dbReference type="InterPro" id="IPR044726">
    <property type="entry name" value="ABCC_6TM_D2"/>
</dbReference>
<dbReference type="CDD" id="cd03250">
    <property type="entry name" value="ABCC_MRP_domain1"/>
    <property type="match status" value="1"/>
</dbReference>
<keyword evidence="6 8" id="KW-1133">Transmembrane helix</keyword>
<dbReference type="SUPFAM" id="SSF90123">
    <property type="entry name" value="ABC transporter transmembrane region"/>
    <property type="match status" value="2"/>
</dbReference>
<feature type="domain" description="ABC transmembrane type-1" evidence="10">
    <location>
        <begin position="23"/>
        <end position="289"/>
    </location>
</feature>
<dbReference type="EMBL" id="CAJNNV010005045">
    <property type="protein sequence ID" value="CAE8591587.1"/>
    <property type="molecule type" value="Genomic_DNA"/>
</dbReference>
<feature type="domain" description="ABC transporter" evidence="9">
    <location>
        <begin position="969"/>
        <end position="1203"/>
    </location>
</feature>
<evidence type="ECO:0000256" key="4">
    <source>
        <dbReference type="ARBA" id="ARBA00022741"/>
    </source>
</evidence>
<feature type="transmembrane region" description="Helical" evidence="8">
    <location>
        <begin position="634"/>
        <end position="657"/>
    </location>
</feature>
<dbReference type="Pfam" id="PF00664">
    <property type="entry name" value="ABC_membrane"/>
    <property type="match status" value="2"/>
</dbReference>
<dbReference type="AlphaFoldDB" id="A0A813DQS1"/>
<dbReference type="FunFam" id="3.40.50.300:FF:000997">
    <property type="entry name" value="Multidrug resistance-associated protein 1"/>
    <property type="match status" value="1"/>
</dbReference>
<organism evidence="11 12">
    <name type="scientific">Polarella glacialis</name>
    <name type="common">Dinoflagellate</name>
    <dbReference type="NCBI Taxonomy" id="89957"/>
    <lineage>
        <taxon>Eukaryota</taxon>
        <taxon>Sar</taxon>
        <taxon>Alveolata</taxon>
        <taxon>Dinophyceae</taxon>
        <taxon>Suessiales</taxon>
        <taxon>Suessiaceae</taxon>
        <taxon>Polarella</taxon>
    </lineage>
</organism>
<evidence type="ECO:0000256" key="2">
    <source>
        <dbReference type="ARBA" id="ARBA00022448"/>
    </source>
</evidence>
<dbReference type="Pfam" id="PF00005">
    <property type="entry name" value="ABC_tran"/>
    <property type="match status" value="2"/>
</dbReference>
<keyword evidence="7 8" id="KW-0472">Membrane</keyword>
<dbReference type="Gene3D" id="3.40.50.300">
    <property type="entry name" value="P-loop containing nucleotide triphosphate hydrolases"/>
    <property type="match status" value="2"/>
</dbReference>
<evidence type="ECO:0000256" key="1">
    <source>
        <dbReference type="ARBA" id="ARBA00004141"/>
    </source>
</evidence>
<dbReference type="PROSITE" id="PS50893">
    <property type="entry name" value="ABC_TRANSPORTER_2"/>
    <property type="match status" value="2"/>
</dbReference>
<feature type="transmembrane region" description="Helical" evidence="8">
    <location>
        <begin position="690"/>
        <end position="710"/>
    </location>
</feature>